<feature type="domain" description="Ig-like" evidence="11">
    <location>
        <begin position="471"/>
        <end position="560"/>
    </location>
</feature>
<keyword evidence="6" id="KW-0812">Transmembrane</keyword>
<dbReference type="PROSITE" id="PS50026">
    <property type="entry name" value="EGF_3"/>
    <property type="match status" value="2"/>
</dbReference>
<feature type="disulfide bond" evidence="4">
    <location>
        <begin position="188"/>
        <end position="197"/>
    </location>
</feature>
<dbReference type="SUPFAM" id="SSF48726">
    <property type="entry name" value="Immunoglobulin"/>
    <property type="match status" value="2"/>
</dbReference>
<dbReference type="InterPro" id="IPR046338">
    <property type="entry name" value="GAIN_dom_sf"/>
</dbReference>
<dbReference type="Gene3D" id="4.10.1240.10">
    <property type="entry name" value="GPCR, family 2, extracellular hormone receptor domain"/>
    <property type="match status" value="1"/>
</dbReference>
<dbReference type="SUPFAM" id="SSF57196">
    <property type="entry name" value="EGF/Laminin"/>
    <property type="match status" value="2"/>
</dbReference>
<evidence type="ECO:0000313" key="13">
    <source>
        <dbReference type="Proteomes" id="UP001329430"/>
    </source>
</evidence>
<dbReference type="InterPro" id="IPR013783">
    <property type="entry name" value="Ig-like_fold"/>
</dbReference>
<gene>
    <name evidence="12" type="ORF">RI129_006716</name>
</gene>
<comment type="caution">
    <text evidence="12">The sequence shown here is derived from an EMBL/GenBank/DDBJ whole genome shotgun (WGS) entry which is preliminary data.</text>
</comment>
<evidence type="ECO:0000256" key="6">
    <source>
        <dbReference type="SAM" id="Phobius"/>
    </source>
</evidence>
<reference evidence="12 13" key="1">
    <citation type="journal article" date="2024" name="Insects">
        <title>An Improved Chromosome-Level Genome Assembly of the Firefly Pyrocoelia pectoralis.</title>
        <authorList>
            <person name="Fu X."/>
            <person name="Meyer-Rochow V.B."/>
            <person name="Ballantyne L."/>
            <person name="Zhu X."/>
        </authorList>
    </citation>
    <scope>NUCLEOTIDE SEQUENCE [LARGE SCALE GENOMIC DNA]</scope>
    <source>
        <strain evidence="12">XCY_ONT2</strain>
    </source>
</reference>
<dbReference type="InterPro" id="IPR051587">
    <property type="entry name" value="Adhesion_GPCR"/>
</dbReference>
<dbReference type="GO" id="GO:0016020">
    <property type="term" value="C:membrane"/>
    <property type="evidence" value="ECO:0007669"/>
    <property type="project" value="InterPro"/>
</dbReference>
<feature type="transmembrane region" description="Helical" evidence="6">
    <location>
        <begin position="957"/>
        <end position="977"/>
    </location>
</feature>
<feature type="region of interest" description="Disordered" evidence="5">
    <location>
        <begin position="1181"/>
        <end position="1214"/>
    </location>
</feature>
<feature type="transmembrane region" description="Helical" evidence="6">
    <location>
        <begin position="1030"/>
        <end position="1048"/>
    </location>
</feature>
<dbReference type="CDD" id="cd00054">
    <property type="entry name" value="EGF_CA"/>
    <property type="match status" value="1"/>
</dbReference>
<feature type="transmembrane region" description="Helical" evidence="6">
    <location>
        <begin position="1110"/>
        <end position="1133"/>
    </location>
</feature>
<feature type="disulfide bond" evidence="4">
    <location>
        <begin position="231"/>
        <end position="240"/>
    </location>
</feature>
<feature type="transmembrane region" description="Helical" evidence="6">
    <location>
        <begin position="1139"/>
        <end position="1161"/>
    </location>
</feature>
<evidence type="ECO:0000259" key="8">
    <source>
        <dbReference type="PROSITE" id="PS01180"/>
    </source>
</evidence>
<accession>A0AAN7VGV6</accession>
<comment type="caution">
    <text evidence="4">Lacks conserved residue(s) required for the propagation of feature annotation.</text>
</comment>
<keyword evidence="13" id="KW-1185">Reference proteome</keyword>
<dbReference type="GO" id="GO:0007189">
    <property type="term" value="P:adenylate cyclase-activating G protein-coupled receptor signaling pathway"/>
    <property type="evidence" value="ECO:0007669"/>
    <property type="project" value="TreeGrafter"/>
</dbReference>
<dbReference type="InterPro" id="IPR000859">
    <property type="entry name" value="CUB_dom"/>
</dbReference>
<dbReference type="SMART" id="SM00409">
    <property type="entry name" value="IG"/>
    <property type="match status" value="2"/>
</dbReference>
<dbReference type="PROSITE" id="PS00022">
    <property type="entry name" value="EGF_1"/>
    <property type="match status" value="2"/>
</dbReference>
<feature type="region of interest" description="Disordered" evidence="5">
    <location>
        <begin position="1321"/>
        <end position="1344"/>
    </location>
</feature>
<keyword evidence="7" id="KW-0732">Signal</keyword>
<keyword evidence="6" id="KW-0472">Membrane</keyword>
<dbReference type="InterPro" id="IPR001879">
    <property type="entry name" value="GPCR_2_extracellular_dom"/>
</dbReference>
<dbReference type="InterPro" id="IPR000742">
    <property type="entry name" value="EGF"/>
</dbReference>
<evidence type="ECO:0000256" key="1">
    <source>
        <dbReference type="ARBA" id="ARBA00007343"/>
    </source>
</evidence>
<feature type="domain" description="EGF-like" evidence="9">
    <location>
        <begin position="162"/>
        <end position="198"/>
    </location>
</feature>
<dbReference type="PROSITE" id="PS00010">
    <property type="entry name" value="ASX_HYDROXYL"/>
    <property type="match status" value="1"/>
</dbReference>
<organism evidence="12 13">
    <name type="scientific">Pyrocoelia pectoralis</name>
    <dbReference type="NCBI Taxonomy" id="417401"/>
    <lineage>
        <taxon>Eukaryota</taxon>
        <taxon>Metazoa</taxon>
        <taxon>Ecdysozoa</taxon>
        <taxon>Arthropoda</taxon>
        <taxon>Hexapoda</taxon>
        <taxon>Insecta</taxon>
        <taxon>Pterygota</taxon>
        <taxon>Neoptera</taxon>
        <taxon>Endopterygota</taxon>
        <taxon>Coleoptera</taxon>
        <taxon>Polyphaga</taxon>
        <taxon>Elateriformia</taxon>
        <taxon>Elateroidea</taxon>
        <taxon>Lampyridae</taxon>
        <taxon>Lampyrinae</taxon>
        <taxon>Pyrocoelia</taxon>
    </lineage>
</organism>
<feature type="compositionally biased region" description="Low complexity" evidence="5">
    <location>
        <begin position="1181"/>
        <end position="1196"/>
    </location>
</feature>
<keyword evidence="4" id="KW-0245">EGF-like domain</keyword>
<dbReference type="EMBL" id="JAVRBK010000004">
    <property type="protein sequence ID" value="KAK5645416.1"/>
    <property type="molecule type" value="Genomic_DNA"/>
</dbReference>
<evidence type="ECO:0000259" key="10">
    <source>
        <dbReference type="PROSITE" id="PS50227"/>
    </source>
</evidence>
<dbReference type="Gene3D" id="2.10.25.10">
    <property type="entry name" value="Laminin"/>
    <property type="match status" value="1"/>
</dbReference>
<dbReference type="InterPro" id="IPR036179">
    <property type="entry name" value="Ig-like_dom_sf"/>
</dbReference>
<dbReference type="Gene3D" id="2.60.40.10">
    <property type="entry name" value="Immunoglobulins"/>
    <property type="match status" value="2"/>
</dbReference>
<dbReference type="PROSITE" id="PS50835">
    <property type="entry name" value="IG_LIKE"/>
    <property type="match status" value="2"/>
</dbReference>
<keyword evidence="3" id="KW-0325">Glycoprotein</keyword>
<dbReference type="PANTHER" id="PTHR45813:SF8">
    <property type="entry name" value="IG-LIKE DOMAIN-CONTAINING PROTEIN"/>
    <property type="match status" value="1"/>
</dbReference>
<dbReference type="InterPro" id="IPR007110">
    <property type="entry name" value="Ig-like_dom"/>
</dbReference>
<dbReference type="PROSITE" id="PS50227">
    <property type="entry name" value="G_PROTEIN_RECEP_F2_3"/>
    <property type="match status" value="1"/>
</dbReference>
<dbReference type="Proteomes" id="UP001329430">
    <property type="component" value="Chromosome 4"/>
</dbReference>
<dbReference type="PANTHER" id="PTHR45813">
    <property type="entry name" value="IG-LIKE DOMAIN-CONTAINING PROTEIN"/>
    <property type="match status" value="1"/>
</dbReference>
<dbReference type="SUPFAM" id="SSF49854">
    <property type="entry name" value="Spermadhesin, CUB domain"/>
    <property type="match status" value="1"/>
</dbReference>
<dbReference type="GO" id="GO:0004930">
    <property type="term" value="F:G protein-coupled receptor activity"/>
    <property type="evidence" value="ECO:0007669"/>
    <property type="project" value="InterPro"/>
</dbReference>
<feature type="compositionally biased region" description="Polar residues" evidence="5">
    <location>
        <begin position="1200"/>
        <end position="1214"/>
    </location>
</feature>
<name>A0AAN7VGV6_9COLE</name>
<feature type="domain" description="EGF-like" evidence="9">
    <location>
        <begin position="201"/>
        <end position="241"/>
    </location>
</feature>
<keyword evidence="2 4" id="KW-1015">Disulfide bond</keyword>
<feature type="signal peptide" evidence="7">
    <location>
        <begin position="1"/>
        <end position="24"/>
    </location>
</feature>
<feature type="domain" description="CUB" evidence="8">
    <location>
        <begin position="29"/>
        <end position="157"/>
    </location>
</feature>
<feature type="chain" id="PRO_5043018965" evidence="7">
    <location>
        <begin position="25"/>
        <end position="1375"/>
    </location>
</feature>
<feature type="transmembrane region" description="Helical" evidence="6">
    <location>
        <begin position="997"/>
        <end position="1018"/>
    </location>
</feature>
<feature type="transmembrane region" description="Helical" evidence="6">
    <location>
        <begin position="1068"/>
        <end position="1089"/>
    </location>
</feature>
<evidence type="ECO:0000259" key="11">
    <source>
        <dbReference type="PROSITE" id="PS50835"/>
    </source>
</evidence>
<dbReference type="Gene3D" id="2.60.220.50">
    <property type="match status" value="1"/>
</dbReference>
<dbReference type="InterPro" id="IPR036445">
    <property type="entry name" value="GPCR_2_extracell_dom_sf"/>
</dbReference>
<dbReference type="SMART" id="SM00181">
    <property type="entry name" value="EGF"/>
    <property type="match status" value="2"/>
</dbReference>
<evidence type="ECO:0000256" key="3">
    <source>
        <dbReference type="ARBA" id="ARBA00023180"/>
    </source>
</evidence>
<dbReference type="Gene3D" id="2.60.120.290">
    <property type="entry name" value="Spermadhesin, CUB domain"/>
    <property type="match status" value="1"/>
</dbReference>
<evidence type="ECO:0000256" key="4">
    <source>
        <dbReference type="PROSITE-ProRule" id="PRU00076"/>
    </source>
</evidence>
<protein>
    <submittedName>
        <fullName evidence="12">Uncharacterized protein</fullName>
    </submittedName>
</protein>
<feature type="domain" description="Ig-like" evidence="11">
    <location>
        <begin position="381"/>
        <end position="469"/>
    </location>
</feature>
<comment type="similarity">
    <text evidence="1">Belongs to the G-protein coupled receptor 2 family. Adhesion G-protein coupled receptor (ADGR) subfamily.</text>
</comment>
<keyword evidence="6" id="KW-1133">Transmembrane helix</keyword>
<evidence type="ECO:0000313" key="12">
    <source>
        <dbReference type="EMBL" id="KAK5645416.1"/>
    </source>
</evidence>
<evidence type="ECO:0000256" key="5">
    <source>
        <dbReference type="SAM" id="MobiDB-lite"/>
    </source>
</evidence>
<sequence>MRKSYLFGIGNVLLCNIIFTQIAGTKCECGGTLTAKTGIIHTPNFPNEFSVPIFCKWVIDASEVSTTNTSIVVYLTQLFVLEGLSFEEYETYDRRYNILGKQIHAVLENNISKVRWVRTRQNVLVVTFQLTTIENTHLRVLDHFLDVFGFNLTYEITTEPVRKGSCTMSDCGFTGICFDNFTHFYCQCFPGYSGPTCSNGSSSLCTYDNNPHCKNGGRCRHIGTSAVSCECGDDYTGEQCQKLSRLNIHNCNVHSCKCFKDVSGTPGDGSDLSTTLRLMHGPNLRKDTLQAVLQNQILASKLSTIAENVRVSHLNYYDWGSEATVHFNGLKRDKKKLEGLMHKWTYAGRIGNLTLIDTSIALRNDSLQFIKNLTINQVGPIRENGQFVLSCIAHGTAYIAFRWYKDGLLINTTLTTSNKWTRLIQNPQQNRYTSLLGVDKANHRDEGMFVCEAEDGGQKQCLSRNVEITKPPIVKIEPMTLTVQKGENFTIKCICLTNKHSDHKYTYSWTKNKLLLPIKTDMEKYEILFPGGSILQVTRIEKTTVYSCLVQDEVTSTEVSIQIDVVDRNLIHTCRGEKSMNILWPETAPGTQNVQECPKGFTGNVKRWCVLHDTEKSLWQLPDFSMCTADALVKMNNQGLMLGYGEGSTLKMIRSYNDYVHKQLDLLPGEGVRILSLVGDVISFVNISKDFAPIRNITSTFFSIIDGILKHSNSLINQEHVIYLQETVQNELRLSAWTTNSGYYHQVLNSVVVNLISAPSPNFIGKIPLEQLRYPSWFKYELEVIYSGERMHGNTSFVLACVVYKNLSDFLPRRSSIRLRDAAEMEYEIISNIVTVSMAQNLGKFSFAMQFAHYVVNTNMSRWRINCSVASYATYGYDWNIDECHTIIINASVTKCICSRPGTYTVLVTTMPLTLANGDELEIYQVPVMVSCCLCLLFSTLAGCVLIAHWTLIKSSLAFLKVQYCCVLSASMAMFVTALSKDIPDEFFPYINTSLEIFLLIALSSHISKCLIVFADLVQLSKAQNLSKTIVAISTGVPVITVFASHLTHRTIGKRQLSWWLINGSVSFNIFVTAFLIIIFLYNIMYLVVMEKLTQCGDKPSVLVIERKRLLRRSFCIFWSTVVMVCSSIMYVNMKESSYWNYAFALSNVLLVTIFFSCYILKSEVELFDDFLGRCRVNGTTKQSTSTLGSTSSSSKQDSEYISTKSEGSNRQMGSSKSIIMLSDLQNTAHYAKNEAETQSSNVYKPVQEFMYSPDVVATRVHVELDLVAPIMHDQSKTPEENPIILCNIAVNSRCEVSPNFPDLQQGKPEPEKKKVVKCERQQPEGVEKVANENETTSDSLDGMLDKISHDLDYLLNRNGSTEQCNDNDDFQTSF</sequence>
<feature type="compositionally biased region" description="Basic and acidic residues" evidence="5">
    <location>
        <begin position="1321"/>
        <end position="1332"/>
    </location>
</feature>
<dbReference type="PROSITE" id="PS01180">
    <property type="entry name" value="CUB"/>
    <property type="match status" value="1"/>
</dbReference>
<proteinExistence type="inferred from homology"/>
<feature type="domain" description="G-protein coupled receptors family 2 profile 1" evidence="10">
    <location>
        <begin position="574"/>
        <end position="631"/>
    </location>
</feature>
<evidence type="ECO:0000259" key="9">
    <source>
        <dbReference type="PROSITE" id="PS50026"/>
    </source>
</evidence>
<evidence type="ECO:0000256" key="7">
    <source>
        <dbReference type="SAM" id="SignalP"/>
    </source>
</evidence>
<dbReference type="InterPro" id="IPR035914">
    <property type="entry name" value="Sperma_CUB_dom_sf"/>
</dbReference>
<feature type="transmembrane region" description="Helical" evidence="6">
    <location>
        <begin position="928"/>
        <end position="950"/>
    </location>
</feature>
<evidence type="ECO:0000256" key="2">
    <source>
        <dbReference type="ARBA" id="ARBA00023157"/>
    </source>
</evidence>
<dbReference type="PROSITE" id="PS01186">
    <property type="entry name" value="EGF_2"/>
    <property type="match status" value="1"/>
</dbReference>
<dbReference type="InterPro" id="IPR003599">
    <property type="entry name" value="Ig_sub"/>
</dbReference>
<dbReference type="InterPro" id="IPR000152">
    <property type="entry name" value="EGF-type_Asp/Asn_hydroxyl_site"/>
</dbReference>